<feature type="compositionally biased region" description="Pro residues" evidence="1">
    <location>
        <begin position="256"/>
        <end position="265"/>
    </location>
</feature>
<feature type="region of interest" description="Disordered" evidence="1">
    <location>
        <begin position="144"/>
        <end position="169"/>
    </location>
</feature>
<dbReference type="AlphaFoldDB" id="A0A5C3LQY0"/>
<name>A0A5C3LQY0_9AGAR</name>
<reference evidence="3 4" key="1">
    <citation type="journal article" date="2019" name="Nat. Ecol. Evol.">
        <title>Megaphylogeny resolves global patterns of mushroom evolution.</title>
        <authorList>
            <person name="Varga T."/>
            <person name="Krizsan K."/>
            <person name="Foldi C."/>
            <person name="Dima B."/>
            <person name="Sanchez-Garcia M."/>
            <person name="Sanchez-Ramirez S."/>
            <person name="Szollosi G.J."/>
            <person name="Szarkandi J.G."/>
            <person name="Papp V."/>
            <person name="Albert L."/>
            <person name="Andreopoulos W."/>
            <person name="Angelini C."/>
            <person name="Antonin V."/>
            <person name="Barry K.W."/>
            <person name="Bougher N.L."/>
            <person name="Buchanan P."/>
            <person name="Buyck B."/>
            <person name="Bense V."/>
            <person name="Catcheside P."/>
            <person name="Chovatia M."/>
            <person name="Cooper J."/>
            <person name="Damon W."/>
            <person name="Desjardin D."/>
            <person name="Finy P."/>
            <person name="Geml J."/>
            <person name="Haridas S."/>
            <person name="Hughes K."/>
            <person name="Justo A."/>
            <person name="Karasinski D."/>
            <person name="Kautmanova I."/>
            <person name="Kiss B."/>
            <person name="Kocsube S."/>
            <person name="Kotiranta H."/>
            <person name="LaButti K.M."/>
            <person name="Lechner B.E."/>
            <person name="Liimatainen K."/>
            <person name="Lipzen A."/>
            <person name="Lukacs Z."/>
            <person name="Mihaltcheva S."/>
            <person name="Morgado L.N."/>
            <person name="Niskanen T."/>
            <person name="Noordeloos M.E."/>
            <person name="Ohm R.A."/>
            <person name="Ortiz-Santana B."/>
            <person name="Ovrebo C."/>
            <person name="Racz N."/>
            <person name="Riley R."/>
            <person name="Savchenko A."/>
            <person name="Shiryaev A."/>
            <person name="Soop K."/>
            <person name="Spirin V."/>
            <person name="Szebenyi C."/>
            <person name="Tomsovsky M."/>
            <person name="Tulloss R.E."/>
            <person name="Uehling J."/>
            <person name="Grigoriev I.V."/>
            <person name="Vagvolgyi C."/>
            <person name="Papp T."/>
            <person name="Martin F.M."/>
            <person name="Miettinen O."/>
            <person name="Hibbett D.S."/>
            <person name="Nagy L.G."/>
        </authorList>
    </citation>
    <scope>NUCLEOTIDE SEQUENCE [LARGE SCALE GENOMIC DNA]</scope>
    <source>
        <strain evidence="3 4">CBS 166.37</strain>
    </source>
</reference>
<proteinExistence type="predicted"/>
<evidence type="ECO:0000313" key="3">
    <source>
        <dbReference type="EMBL" id="TFK35235.1"/>
    </source>
</evidence>
<feature type="transmembrane region" description="Helical" evidence="2">
    <location>
        <begin position="175"/>
        <end position="197"/>
    </location>
</feature>
<dbReference type="Gene3D" id="2.60.120.260">
    <property type="entry name" value="Galactose-binding domain-like"/>
    <property type="match status" value="1"/>
</dbReference>
<keyword evidence="4" id="KW-1185">Reference proteome</keyword>
<sequence length="265" mass="28510">MSSVVRVDDNDPAFVYSGNWQPTQGTNEFMGTAHGARTAGDTASFTFSGTSIAVFGTIGNNPDNVIISSYTIDGNPSGSFFQPRNESTSYRQQIFRSGDLTPDTHTLVITLNSPYPWYWLDYVEYTVIASSPAVSIFLTSGLSSSTPSSTSDNISNTDSSNTVSSSNTSIRRSPAGIIAGSVTASVFIILLLLLLLWSRQRQKKNDSTLNDLDPFTGTDVIGASMLSVRIRKSNLNASAQVDIEATRSSQTAEEPGIPPPPYMIH</sequence>
<evidence type="ECO:0000313" key="4">
    <source>
        <dbReference type="Proteomes" id="UP000308652"/>
    </source>
</evidence>
<feature type="region of interest" description="Disordered" evidence="1">
    <location>
        <begin position="245"/>
        <end position="265"/>
    </location>
</feature>
<dbReference type="EMBL" id="ML213623">
    <property type="protein sequence ID" value="TFK35235.1"/>
    <property type="molecule type" value="Genomic_DNA"/>
</dbReference>
<protein>
    <submittedName>
        <fullName evidence="3">Uncharacterized protein</fullName>
    </submittedName>
</protein>
<dbReference type="OrthoDB" id="3265734at2759"/>
<dbReference type="STRING" id="68775.A0A5C3LQY0"/>
<keyword evidence="2" id="KW-0812">Transmembrane</keyword>
<organism evidence="3 4">
    <name type="scientific">Crucibulum laeve</name>
    <dbReference type="NCBI Taxonomy" id="68775"/>
    <lineage>
        <taxon>Eukaryota</taxon>
        <taxon>Fungi</taxon>
        <taxon>Dikarya</taxon>
        <taxon>Basidiomycota</taxon>
        <taxon>Agaricomycotina</taxon>
        <taxon>Agaricomycetes</taxon>
        <taxon>Agaricomycetidae</taxon>
        <taxon>Agaricales</taxon>
        <taxon>Agaricineae</taxon>
        <taxon>Nidulariaceae</taxon>
        <taxon>Crucibulum</taxon>
    </lineage>
</organism>
<keyword evidence="2" id="KW-1133">Transmembrane helix</keyword>
<gene>
    <name evidence="3" type="ORF">BDQ12DRAFT_726180</name>
</gene>
<evidence type="ECO:0000256" key="1">
    <source>
        <dbReference type="SAM" id="MobiDB-lite"/>
    </source>
</evidence>
<accession>A0A5C3LQY0</accession>
<evidence type="ECO:0000256" key="2">
    <source>
        <dbReference type="SAM" id="Phobius"/>
    </source>
</evidence>
<dbReference type="Proteomes" id="UP000308652">
    <property type="component" value="Unassembled WGS sequence"/>
</dbReference>
<keyword evidence="2" id="KW-0472">Membrane</keyword>